<dbReference type="SUPFAM" id="SSF52172">
    <property type="entry name" value="CheY-like"/>
    <property type="match status" value="1"/>
</dbReference>
<feature type="modified residue" description="4-aspartylphosphate" evidence="3">
    <location>
        <position position="54"/>
    </location>
</feature>
<evidence type="ECO:0000313" key="8">
    <source>
        <dbReference type="Proteomes" id="UP000308196"/>
    </source>
</evidence>
<keyword evidence="1 3" id="KW-0597">Phosphoprotein</keyword>
<dbReference type="EMBL" id="LR590484">
    <property type="protein sequence ID" value="VTR48409.1"/>
    <property type="molecule type" value="Genomic_DNA"/>
</dbReference>
<dbReference type="RefSeq" id="WP_028071280.1">
    <property type="nucleotide sequence ID" value="NZ_CP141191.1"/>
</dbReference>
<evidence type="ECO:0000259" key="5">
    <source>
        <dbReference type="PROSITE" id="PS50110"/>
    </source>
</evidence>
<evidence type="ECO:0000313" key="7">
    <source>
        <dbReference type="EMBL" id="VTR48409.1"/>
    </source>
</evidence>
<dbReference type="AlphaFoldDB" id="A0A4U9VRD1"/>
<evidence type="ECO:0000313" key="6">
    <source>
        <dbReference type="EMBL" id="MEZ0453707.1"/>
    </source>
</evidence>
<dbReference type="KEGG" id="stha:NCTC11429_03691"/>
<keyword evidence="9" id="KW-1185">Reference proteome</keyword>
<dbReference type="Gene3D" id="3.40.50.2300">
    <property type="match status" value="1"/>
</dbReference>
<reference evidence="6 9" key="2">
    <citation type="submission" date="2024-06" db="EMBL/GenBank/DDBJ databases">
        <title>Soil Sphingobacterium thalpophilum.</title>
        <authorList>
            <person name="Yang J."/>
            <person name="Li J."/>
        </authorList>
    </citation>
    <scope>NUCLEOTIDE SEQUENCE [LARGE SCALE GENOMIC DNA]</scope>
    <source>
        <strain evidence="6 9">22g91tb</strain>
    </source>
</reference>
<proteinExistence type="predicted"/>
<evidence type="ECO:0000313" key="9">
    <source>
        <dbReference type="Proteomes" id="UP001566204"/>
    </source>
</evidence>
<dbReference type="GO" id="GO:0006355">
    <property type="term" value="P:regulation of DNA-templated transcription"/>
    <property type="evidence" value="ECO:0007669"/>
    <property type="project" value="InterPro"/>
</dbReference>
<organism evidence="7 8">
    <name type="scientific">Sphingobacterium thalpophilum</name>
    <dbReference type="NCBI Taxonomy" id="259"/>
    <lineage>
        <taxon>Bacteria</taxon>
        <taxon>Pseudomonadati</taxon>
        <taxon>Bacteroidota</taxon>
        <taxon>Sphingobacteriia</taxon>
        <taxon>Sphingobacteriales</taxon>
        <taxon>Sphingobacteriaceae</taxon>
        <taxon>Sphingobacterium</taxon>
    </lineage>
</organism>
<dbReference type="PROSITE" id="PS50043">
    <property type="entry name" value="HTH_LUXR_2"/>
    <property type="match status" value="1"/>
</dbReference>
<dbReference type="PANTHER" id="PTHR43214">
    <property type="entry name" value="TWO-COMPONENT RESPONSE REGULATOR"/>
    <property type="match status" value="1"/>
</dbReference>
<dbReference type="STRING" id="1123265.GCA_000686625_04703"/>
<dbReference type="SMART" id="SM00448">
    <property type="entry name" value="REC"/>
    <property type="match status" value="1"/>
</dbReference>
<sequence length="216" mass="23860">MTKILIYEDNSQLRDVLSILINSDPKYVVQAAYGHCANASEDIKKHCPDLILMDIDMPFVNGISGLKLLRQSGFRGKIIMLTVFDDNANVFDAIKAGANGYILKKTPPSKILEYIEDALNGGAPMTSSIATQVLHMLAEGKTTRTSTFDLSAREKEVLDLLVEGYSYKMIADKLFISMDTVRSHIKKIYEKLQVNSKSEAVVKALRNSPRGGIGTD</sequence>
<dbReference type="CDD" id="cd17535">
    <property type="entry name" value="REC_NarL-like"/>
    <property type="match status" value="1"/>
</dbReference>
<dbReference type="PROSITE" id="PS50110">
    <property type="entry name" value="RESPONSE_REGULATORY"/>
    <property type="match status" value="1"/>
</dbReference>
<evidence type="ECO:0000256" key="1">
    <source>
        <dbReference type="ARBA" id="ARBA00022553"/>
    </source>
</evidence>
<dbReference type="Pfam" id="PF00072">
    <property type="entry name" value="Response_reg"/>
    <property type="match status" value="1"/>
</dbReference>
<dbReference type="GO" id="GO:0000160">
    <property type="term" value="P:phosphorelay signal transduction system"/>
    <property type="evidence" value="ECO:0007669"/>
    <property type="project" value="InterPro"/>
</dbReference>
<feature type="domain" description="HTH luxR-type" evidence="4">
    <location>
        <begin position="143"/>
        <end position="208"/>
    </location>
</feature>
<keyword evidence="2" id="KW-0238">DNA-binding</keyword>
<dbReference type="PRINTS" id="PR00038">
    <property type="entry name" value="HTHLUXR"/>
</dbReference>
<dbReference type="EMBL" id="JBEOQB010000005">
    <property type="protein sequence ID" value="MEZ0453707.1"/>
    <property type="molecule type" value="Genomic_DNA"/>
</dbReference>
<evidence type="ECO:0000259" key="4">
    <source>
        <dbReference type="PROSITE" id="PS50043"/>
    </source>
</evidence>
<dbReference type="CDD" id="cd06170">
    <property type="entry name" value="LuxR_C_like"/>
    <property type="match status" value="1"/>
</dbReference>
<dbReference type="Pfam" id="PF00196">
    <property type="entry name" value="GerE"/>
    <property type="match status" value="1"/>
</dbReference>
<dbReference type="InterPro" id="IPR011006">
    <property type="entry name" value="CheY-like_superfamily"/>
</dbReference>
<feature type="domain" description="Response regulatory" evidence="5">
    <location>
        <begin position="3"/>
        <end position="119"/>
    </location>
</feature>
<evidence type="ECO:0000256" key="3">
    <source>
        <dbReference type="PROSITE-ProRule" id="PRU00169"/>
    </source>
</evidence>
<dbReference type="Proteomes" id="UP001566204">
    <property type="component" value="Unassembled WGS sequence"/>
</dbReference>
<accession>A0A4U9VRD1</accession>
<dbReference type="InterPro" id="IPR039420">
    <property type="entry name" value="WalR-like"/>
</dbReference>
<dbReference type="GO" id="GO:0003677">
    <property type="term" value="F:DNA binding"/>
    <property type="evidence" value="ECO:0007669"/>
    <property type="project" value="UniProtKB-KW"/>
</dbReference>
<dbReference type="PANTHER" id="PTHR43214:SF37">
    <property type="entry name" value="TRANSCRIPTIONAL REGULATORY PROTEIN YDFI"/>
    <property type="match status" value="1"/>
</dbReference>
<dbReference type="InterPro" id="IPR001789">
    <property type="entry name" value="Sig_transdc_resp-reg_receiver"/>
</dbReference>
<gene>
    <name evidence="7" type="primary">nreC_6</name>
    <name evidence="6" type="ORF">ABTW24_19105</name>
    <name evidence="7" type="ORF">NCTC11429_03691</name>
</gene>
<dbReference type="SMART" id="SM00421">
    <property type="entry name" value="HTH_LUXR"/>
    <property type="match status" value="1"/>
</dbReference>
<dbReference type="Proteomes" id="UP000308196">
    <property type="component" value="Chromosome"/>
</dbReference>
<reference evidence="7 8" key="1">
    <citation type="submission" date="2019-05" db="EMBL/GenBank/DDBJ databases">
        <authorList>
            <consortium name="Pathogen Informatics"/>
        </authorList>
    </citation>
    <scope>NUCLEOTIDE SEQUENCE [LARGE SCALE GENOMIC DNA]</scope>
    <source>
        <strain evidence="7 8">NCTC11429</strain>
    </source>
</reference>
<dbReference type="InterPro" id="IPR000792">
    <property type="entry name" value="Tscrpt_reg_LuxR_C"/>
</dbReference>
<evidence type="ECO:0000256" key="2">
    <source>
        <dbReference type="ARBA" id="ARBA00023125"/>
    </source>
</evidence>
<dbReference type="GeneID" id="78464346"/>
<name>A0A4U9VRD1_9SPHI</name>
<dbReference type="InterPro" id="IPR058245">
    <property type="entry name" value="NreC/VraR/RcsB-like_REC"/>
</dbReference>
<dbReference type="InterPro" id="IPR016032">
    <property type="entry name" value="Sig_transdc_resp-reg_C-effctor"/>
</dbReference>
<dbReference type="SUPFAM" id="SSF46894">
    <property type="entry name" value="C-terminal effector domain of the bipartite response regulators"/>
    <property type="match status" value="1"/>
</dbReference>
<protein>
    <submittedName>
        <fullName evidence="7">Nitrogen regulation protein C</fullName>
    </submittedName>
    <submittedName>
        <fullName evidence="6">Response regulator transcription factor</fullName>
    </submittedName>
</protein>